<protein>
    <recommendedName>
        <fullName evidence="10">Enoyl reductase (ER) domain-containing protein</fullName>
    </recommendedName>
</protein>
<evidence type="ECO:0000256" key="9">
    <source>
        <dbReference type="SAM" id="MobiDB-lite"/>
    </source>
</evidence>
<dbReference type="GO" id="GO:0008270">
    <property type="term" value="F:zinc ion binding"/>
    <property type="evidence" value="ECO:0007669"/>
    <property type="project" value="InterPro"/>
</dbReference>
<accession>A0A2P7YDK4</accession>
<dbReference type="AlphaFoldDB" id="A0A2P7YDK4"/>
<evidence type="ECO:0000259" key="10">
    <source>
        <dbReference type="SMART" id="SM00829"/>
    </source>
</evidence>
<dbReference type="SUPFAM" id="SSF50129">
    <property type="entry name" value="GroES-like"/>
    <property type="match status" value="1"/>
</dbReference>
<dbReference type="EMBL" id="NHZQ01000447">
    <property type="protein sequence ID" value="PSK34034.1"/>
    <property type="molecule type" value="Genomic_DNA"/>
</dbReference>
<dbReference type="InterPro" id="IPR013149">
    <property type="entry name" value="ADH-like_C"/>
</dbReference>
<dbReference type="STRING" id="40998.A0A2P7YDK4"/>
<dbReference type="OrthoDB" id="2148442at2759"/>
<dbReference type="InterPro" id="IPR045306">
    <property type="entry name" value="SDH-like"/>
</dbReference>
<comment type="pathway">
    <text evidence="2">Carbohydrate degradation.</text>
</comment>
<gene>
    <name evidence="11" type="ORF">B9Z65_8360</name>
</gene>
<dbReference type="FunFam" id="3.40.50.720:FF:000068">
    <property type="entry name" value="Sorbitol dehydrogenase"/>
    <property type="match status" value="1"/>
</dbReference>
<evidence type="ECO:0000256" key="2">
    <source>
        <dbReference type="ARBA" id="ARBA00004921"/>
    </source>
</evidence>
<evidence type="ECO:0000256" key="5">
    <source>
        <dbReference type="ARBA" id="ARBA00022833"/>
    </source>
</evidence>
<dbReference type="PANTHER" id="PTHR43161">
    <property type="entry name" value="SORBITOL DEHYDROGENASE"/>
    <property type="match status" value="1"/>
</dbReference>
<feature type="compositionally biased region" description="Polar residues" evidence="9">
    <location>
        <begin position="1"/>
        <end position="32"/>
    </location>
</feature>
<keyword evidence="6" id="KW-0560">Oxidoreductase</keyword>
<evidence type="ECO:0000256" key="8">
    <source>
        <dbReference type="RuleBase" id="RU361277"/>
    </source>
</evidence>
<evidence type="ECO:0000256" key="3">
    <source>
        <dbReference type="ARBA" id="ARBA00008072"/>
    </source>
</evidence>
<comment type="caution">
    <text evidence="11">The sequence shown here is derived from an EMBL/GenBank/DDBJ whole genome shotgun (WGS) entry which is preliminary data.</text>
</comment>
<dbReference type="GO" id="GO:0003939">
    <property type="term" value="F:L-iditol 2-dehydrogenase (NAD+) activity"/>
    <property type="evidence" value="ECO:0007669"/>
    <property type="project" value="TreeGrafter"/>
</dbReference>
<evidence type="ECO:0000313" key="12">
    <source>
        <dbReference type="Proteomes" id="UP000243723"/>
    </source>
</evidence>
<sequence length="413" mass="44309">MSPLLNSETAPDAASTNATTTTMPSKPTNGIDTTATTPNPPLTTFTPNPALHTNPSHETYLAPSPPLNPGPSDCIIHMHSNGICGSDLHLSHAGRIGDLVVRGPHCLGHEGAGRIAWVGSSVSHLKIGDRVAVEPGVPCHAHSCEQCSGGEYNLCPDVEFSGVPPYTGSIRRWHVHDGRYLHRLPDGMGYEEGALLEPLSVVLHAFERAQVRLGEPVLVAGAGPIGLIAARAARASGAWPVVVTDLEEERLRFARGFVEGCRTVRVERGMEASEVGERVKEVLRGLGAPMPRVSYECVGMASSVSACLHATRRGGEVMVIGVGKETMDGLPFMHASMAEIDLKFINRYHHSWPYAIRLLQSGYIDLKPLVTHRYKLEEAVEAMKTASDRTKASIKVHIVDEDPCDGDAGNGRA</sequence>
<dbReference type="GO" id="GO:0006062">
    <property type="term" value="P:sorbitol catabolic process"/>
    <property type="evidence" value="ECO:0007669"/>
    <property type="project" value="TreeGrafter"/>
</dbReference>
<proteinExistence type="inferred from homology"/>
<dbReference type="InterPro" id="IPR011032">
    <property type="entry name" value="GroES-like_sf"/>
</dbReference>
<dbReference type="PANTHER" id="PTHR43161:SF4">
    <property type="entry name" value="D-XYLULOSE REDUCTASE"/>
    <property type="match status" value="1"/>
</dbReference>
<keyword evidence="4 8" id="KW-0479">Metal-binding</keyword>
<comment type="cofactor">
    <cofactor evidence="1 8">
        <name>Zn(2+)</name>
        <dbReference type="ChEBI" id="CHEBI:29105"/>
    </cofactor>
</comment>
<keyword evidence="12" id="KW-1185">Reference proteome</keyword>
<dbReference type="Gene3D" id="3.40.50.720">
    <property type="entry name" value="NAD(P)-binding Rossmann-like Domain"/>
    <property type="match status" value="1"/>
</dbReference>
<dbReference type="InterPro" id="IPR020843">
    <property type="entry name" value="ER"/>
</dbReference>
<dbReference type="InterPro" id="IPR002328">
    <property type="entry name" value="ADH_Zn_CS"/>
</dbReference>
<evidence type="ECO:0000256" key="6">
    <source>
        <dbReference type="ARBA" id="ARBA00023002"/>
    </source>
</evidence>
<organism evidence="11 12">
    <name type="scientific">Elsinoe australis</name>
    <dbReference type="NCBI Taxonomy" id="40998"/>
    <lineage>
        <taxon>Eukaryota</taxon>
        <taxon>Fungi</taxon>
        <taxon>Dikarya</taxon>
        <taxon>Ascomycota</taxon>
        <taxon>Pezizomycotina</taxon>
        <taxon>Dothideomycetes</taxon>
        <taxon>Dothideomycetidae</taxon>
        <taxon>Myriangiales</taxon>
        <taxon>Elsinoaceae</taxon>
        <taxon>Elsinoe</taxon>
    </lineage>
</organism>
<dbReference type="Proteomes" id="UP000243723">
    <property type="component" value="Unassembled WGS sequence"/>
</dbReference>
<dbReference type="PROSITE" id="PS00059">
    <property type="entry name" value="ADH_ZINC"/>
    <property type="match status" value="1"/>
</dbReference>
<feature type="domain" description="Enoyl reductase (ER)" evidence="10">
    <location>
        <begin position="53"/>
        <end position="399"/>
    </location>
</feature>
<evidence type="ECO:0000313" key="11">
    <source>
        <dbReference type="EMBL" id="PSK34034.1"/>
    </source>
</evidence>
<keyword evidence="7" id="KW-0520">NAD</keyword>
<dbReference type="Pfam" id="PF08240">
    <property type="entry name" value="ADH_N"/>
    <property type="match status" value="1"/>
</dbReference>
<feature type="compositionally biased region" description="Low complexity" evidence="9">
    <location>
        <begin position="33"/>
        <end position="51"/>
    </location>
</feature>
<keyword evidence="5 8" id="KW-0862">Zinc</keyword>
<reference evidence="11 12" key="1">
    <citation type="submission" date="2017-05" db="EMBL/GenBank/DDBJ databases">
        <title>Draft genome sequence of Elsinoe australis.</title>
        <authorList>
            <person name="Cheng Q."/>
        </authorList>
    </citation>
    <scope>NUCLEOTIDE SEQUENCE [LARGE SCALE GENOMIC DNA]</scope>
    <source>
        <strain evidence="11 12">NL1</strain>
    </source>
</reference>
<dbReference type="Pfam" id="PF00107">
    <property type="entry name" value="ADH_zinc_N"/>
    <property type="match status" value="1"/>
</dbReference>
<evidence type="ECO:0000256" key="4">
    <source>
        <dbReference type="ARBA" id="ARBA00022723"/>
    </source>
</evidence>
<feature type="region of interest" description="Disordered" evidence="9">
    <location>
        <begin position="1"/>
        <end position="66"/>
    </location>
</feature>
<evidence type="ECO:0000256" key="1">
    <source>
        <dbReference type="ARBA" id="ARBA00001947"/>
    </source>
</evidence>
<dbReference type="Gene3D" id="3.90.180.10">
    <property type="entry name" value="Medium-chain alcohol dehydrogenases, catalytic domain"/>
    <property type="match status" value="1"/>
</dbReference>
<dbReference type="SUPFAM" id="SSF51735">
    <property type="entry name" value="NAD(P)-binding Rossmann-fold domains"/>
    <property type="match status" value="1"/>
</dbReference>
<name>A0A2P7YDK4_9PEZI</name>
<evidence type="ECO:0000256" key="7">
    <source>
        <dbReference type="ARBA" id="ARBA00023027"/>
    </source>
</evidence>
<comment type="similarity">
    <text evidence="3 8">Belongs to the zinc-containing alcohol dehydrogenase family.</text>
</comment>
<dbReference type="InterPro" id="IPR036291">
    <property type="entry name" value="NAD(P)-bd_dom_sf"/>
</dbReference>
<dbReference type="InterPro" id="IPR013154">
    <property type="entry name" value="ADH-like_N"/>
</dbReference>
<dbReference type="CDD" id="cd05285">
    <property type="entry name" value="sorbitol_DH"/>
    <property type="match status" value="1"/>
</dbReference>
<dbReference type="SMART" id="SM00829">
    <property type="entry name" value="PKS_ER"/>
    <property type="match status" value="1"/>
</dbReference>